<reference evidence="9 10" key="1">
    <citation type="submission" date="2019-11" db="EMBL/GenBank/DDBJ databases">
        <title>Lactobacillus sp. nov. CRM56-3, isolated from fermented tea leaves.</title>
        <authorList>
            <person name="Phuengjayaem S."/>
            <person name="Tanasupawat S."/>
        </authorList>
    </citation>
    <scope>NUCLEOTIDE SEQUENCE [LARGE SCALE GENOMIC DNA]</scope>
    <source>
        <strain evidence="9 10">CRM56-3</strain>
    </source>
</reference>
<feature type="transmembrane region" description="Helical" evidence="8">
    <location>
        <begin position="86"/>
        <end position="104"/>
    </location>
</feature>
<dbReference type="GO" id="GO:0022857">
    <property type="term" value="F:transmembrane transporter activity"/>
    <property type="evidence" value="ECO:0007669"/>
    <property type="project" value="InterPro"/>
</dbReference>
<comment type="caution">
    <text evidence="9">The sequence shown here is derived from an EMBL/GenBank/DDBJ whole genome shotgun (WGS) entry which is preliminary data.</text>
</comment>
<keyword evidence="4 7" id="KW-0812">Transmembrane</keyword>
<evidence type="ECO:0000256" key="3">
    <source>
        <dbReference type="ARBA" id="ARBA00022475"/>
    </source>
</evidence>
<protein>
    <submittedName>
        <fullName evidence="9">QacE family quaternary ammonium compound efflux SMR transporter</fullName>
    </submittedName>
</protein>
<dbReference type="InterPro" id="IPR037185">
    <property type="entry name" value="EmrE-like"/>
</dbReference>
<comment type="similarity">
    <text evidence="7">Belongs to the drug/metabolite transporter (DMT) superfamily. Small multidrug resistance (SMR) (TC 2.A.7.1) family.</text>
</comment>
<keyword evidence="2" id="KW-0813">Transport</keyword>
<proteinExistence type="inferred from homology"/>
<gene>
    <name evidence="9" type="ORF">GM612_10750</name>
</gene>
<feature type="transmembrane region" description="Helical" evidence="8">
    <location>
        <begin position="59"/>
        <end position="80"/>
    </location>
</feature>
<dbReference type="EMBL" id="WNJO01000016">
    <property type="protein sequence ID" value="MTV83094.1"/>
    <property type="molecule type" value="Genomic_DNA"/>
</dbReference>
<evidence type="ECO:0000313" key="9">
    <source>
        <dbReference type="EMBL" id="MTV83094.1"/>
    </source>
</evidence>
<accession>A0A7X2XWW2</accession>
<dbReference type="GO" id="GO:0005886">
    <property type="term" value="C:plasma membrane"/>
    <property type="evidence" value="ECO:0007669"/>
    <property type="project" value="UniProtKB-SubCell"/>
</dbReference>
<organism evidence="9 10">
    <name type="scientific">Secundilactobacillus folii</name>
    <dbReference type="NCBI Taxonomy" id="2678357"/>
    <lineage>
        <taxon>Bacteria</taxon>
        <taxon>Bacillati</taxon>
        <taxon>Bacillota</taxon>
        <taxon>Bacilli</taxon>
        <taxon>Lactobacillales</taxon>
        <taxon>Lactobacillaceae</taxon>
        <taxon>Secundilactobacillus</taxon>
    </lineage>
</organism>
<name>A0A7X2XWW2_9LACO</name>
<evidence type="ECO:0000256" key="2">
    <source>
        <dbReference type="ARBA" id="ARBA00022448"/>
    </source>
</evidence>
<dbReference type="FunFam" id="1.10.3730.20:FF:000001">
    <property type="entry name" value="Quaternary ammonium compound resistance transporter SugE"/>
    <property type="match status" value="1"/>
</dbReference>
<dbReference type="PANTHER" id="PTHR30561">
    <property type="entry name" value="SMR FAMILY PROTON-DEPENDENT DRUG EFFLUX TRANSPORTER SUGE"/>
    <property type="match status" value="1"/>
</dbReference>
<keyword evidence="5 8" id="KW-1133">Transmembrane helix</keyword>
<feature type="transmembrane region" description="Helical" evidence="8">
    <location>
        <begin position="31"/>
        <end position="52"/>
    </location>
</feature>
<keyword evidence="3" id="KW-1003">Cell membrane</keyword>
<dbReference type="InterPro" id="IPR045324">
    <property type="entry name" value="Small_multidrug_res"/>
</dbReference>
<evidence type="ECO:0000256" key="4">
    <source>
        <dbReference type="ARBA" id="ARBA00022692"/>
    </source>
</evidence>
<keyword evidence="10" id="KW-1185">Reference proteome</keyword>
<evidence type="ECO:0000256" key="7">
    <source>
        <dbReference type="RuleBase" id="RU003942"/>
    </source>
</evidence>
<dbReference type="SUPFAM" id="SSF103481">
    <property type="entry name" value="Multidrug resistance efflux transporter EmrE"/>
    <property type="match status" value="1"/>
</dbReference>
<dbReference type="Gene3D" id="1.10.3730.20">
    <property type="match status" value="1"/>
</dbReference>
<dbReference type="RefSeq" id="WP_155432354.1">
    <property type="nucleotide sequence ID" value="NZ_WNJO01000016.1"/>
</dbReference>
<dbReference type="InterPro" id="IPR000390">
    <property type="entry name" value="Small_drug/metabolite_transptr"/>
</dbReference>
<sequence>MIKYYFALGVAIVTEIGGTMALKLSDGFTQLFWTLLSIAVFLLMLYSLSFAMRVVPLSVAYGLWSGAGTILTAAMGAVLFHETFSVGQVIGLLLIVVGVVALNGSGAVDEEIDYEGLQVEDKFK</sequence>
<dbReference type="Pfam" id="PF00893">
    <property type="entry name" value="Multi_Drug_Res"/>
    <property type="match status" value="1"/>
</dbReference>
<keyword evidence="6 8" id="KW-0472">Membrane</keyword>
<dbReference type="PANTHER" id="PTHR30561:SF1">
    <property type="entry name" value="MULTIDRUG TRANSPORTER EMRE"/>
    <property type="match status" value="1"/>
</dbReference>
<evidence type="ECO:0000256" key="5">
    <source>
        <dbReference type="ARBA" id="ARBA00022989"/>
    </source>
</evidence>
<evidence type="ECO:0000256" key="8">
    <source>
        <dbReference type="SAM" id="Phobius"/>
    </source>
</evidence>
<dbReference type="Proteomes" id="UP000466388">
    <property type="component" value="Unassembled WGS sequence"/>
</dbReference>
<comment type="subcellular location">
    <subcellularLocation>
        <location evidence="1 7">Cell membrane</location>
        <topology evidence="1 7">Multi-pass membrane protein</topology>
    </subcellularLocation>
</comment>
<evidence type="ECO:0000313" key="10">
    <source>
        <dbReference type="Proteomes" id="UP000466388"/>
    </source>
</evidence>
<dbReference type="AlphaFoldDB" id="A0A7X2XWW2"/>
<evidence type="ECO:0000256" key="1">
    <source>
        <dbReference type="ARBA" id="ARBA00004651"/>
    </source>
</evidence>
<evidence type="ECO:0000256" key="6">
    <source>
        <dbReference type="ARBA" id="ARBA00023136"/>
    </source>
</evidence>